<dbReference type="Pfam" id="PF15843">
    <property type="entry name" value="DUF4719"/>
    <property type="match status" value="1"/>
</dbReference>
<feature type="signal peptide" evidence="3">
    <location>
        <begin position="1"/>
        <end position="25"/>
    </location>
</feature>
<feature type="region of interest" description="Disordered" evidence="1">
    <location>
        <begin position="97"/>
        <end position="132"/>
    </location>
</feature>
<feature type="chain" id="PRO_5034011008" evidence="3">
    <location>
        <begin position="26"/>
        <end position="191"/>
    </location>
</feature>
<feature type="transmembrane region" description="Helical" evidence="2">
    <location>
        <begin position="160"/>
        <end position="183"/>
    </location>
</feature>
<organism evidence="4 5">
    <name type="scientific">Cyclopterus lumpus</name>
    <name type="common">Lumpsucker</name>
    <dbReference type="NCBI Taxonomy" id="8103"/>
    <lineage>
        <taxon>Eukaryota</taxon>
        <taxon>Metazoa</taxon>
        <taxon>Chordata</taxon>
        <taxon>Craniata</taxon>
        <taxon>Vertebrata</taxon>
        <taxon>Euteleostomi</taxon>
        <taxon>Actinopterygii</taxon>
        <taxon>Neopterygii</taxon>
        <taxon>Teleostei</taxon>
        <taxon>Neoteleostei</taxon>
        <taxon>Acanthomorphata</taxon>
        <taxon>Eupercaria</taxon>
        <taxon>Perciformes</taxon>
        <taxon>Cottioidei</taxon>
        <taxon>Cottales</taxon>
        <taxon>Cyclopteridae</taxon>
        <taxon>Cyclopterus</taxon>
    </lineage>
</organism>
<keyword evidence="2" id="KW-1133">Transmembrane helix</keyword>
<evidence type="ECO:0000313" key="5">
    <source>
        <dbReference type="Proteomes" id="UP000694565"/>
    </source>
</evidence>
<dbReference type="PANTHER" id="PTHR38505:SF1">
    <property type="entry name" value="RIKEN CDNA 1110032F04 GENE"/>
    <property type="match status" value="1"/>
</dbReference>
<dbReference type="PANTHER" id="PTHR38505">
    <property type="entry name" value="HYPOTHETICAL PROTEIN LOC100362176"/>
    <property type="match status" value="1"/>
</dbReference>
<feature type="compositionally biased region" description="Polar residues" evidence="1">
    <location>
        <begin position="97"/>
        <end position="125"/>
    </location>
</feature>
<reference evidence="4" key="2">
    <citation type="submission" date="2025-09" db="UniProtKB">
        <authorList>
            <consortium name="Ensembl"/>
        </authorList>
    </citation>
    <scope>IDENTIFICATION</scope>
</reference>
<dbReference type="Proteomes" id="UP000694565">
    <property type="component" value="Unplaced"/>
</dbReference>
<dbReference type="GeneTree" id="ENSGT00940000174564"/>
<dbReference type="InterPro" id="IPR031696">
    <property type="entry name" value="DUF4719"/>
</dbReference>
<dbReference type="Ensembl" id="ENSCLMT00005035086.1">
    <property type="protein sequence ID" value="ENSCLMP00005033697.1"/>
    <property type="gene ID" value="ENSCLMG00005016147.1"/>
</dbReference>
<accession>A0A8C2ZVH3</accession>
<reference evidence="4" key="1">
    <citation type="submission" date="2025-08" db="UniProtKB">
        <authorList>
            <consortium name="Ensembl"/>
        </authorList>
    </citation>
    <scope>IDENTIFICATION</scope>
</reference>
<keyword evidence="2" id="KW-0812">Transmembrane</keyword>
<sequence length="191" mass="21383">MMLFYKCRALSVFTVCFLVRTTVYAIRKCGLDICRDDQVCCAQGNDTKAVTCCKQFMDKTYYNIAMVTRKLSGVLIMLLLFAAGYFVQRMLCSRSRQLTPPHSGHPTVTTSQDPLMESSAPNSSVDPAPASQLPSYEECKRLPTYEETVCDGSRGRQESYCVCVGLVLMHGNILHGILCFMWYPLVSQKVA</sequence>
<proteinExistence type="predicted"/>
<protein>
    <submittedName>
        <fullName evidence="4">Uncharacterized protein</fullName>
    </submittedName>
</protein>
<keyword evidence="2" id="KW-0472">Membrane</keyword>
<feature type="transmembrane region" description="Helical" evidence="2">
    <location>
        <begin position="71"/>
        <end position="87"/>
    </location>
</feature>
<keyword evidence="5" id="KW-1185">Reference proteome</keyword>
<evidence type="ECO:0000256" key="1">
    <source>
        <dbReference type="SAM" id="MobiDB-lite"/>
    </source>
</evidence>
<evidence type="ECO:0000256" key="2">
    <source>
        <dbReference type="SAM" id="Phobius"/>
    </source>
</evidence>
<name>A0A8C2ZVH3_CYCLU</name>
<evidence type="ECO:0000313" key="4">
    <source>
        <dbReference type="Ensembl" id="ENSCLMP00005033697.1"/>
    </source>
</evidence>
<keyword evidence="3" id="KW-0732">Signal</keyword>
<evidence type="ECO:0000256" key="3">
    <source>
        <dbReference type="SAM" id="SignalP"/>
    </source>
</evidence>
<dbReference type="AlphaFoldDB" id="A0A8C2ZVH3"/>